<evidence type="ECO:0000313" key="2">
    <source>
        <dbReference type="EMBL" id="KAJ1724140.1"/>
    </source>
</evidence>
<evidence type="ECO:0000313" key="3">
    <source>
        <dbReference type="Proteomes" id="UP001143981"/>
    </source>
</evidence>
<comment type="caution">
    <text evidence="2">The sequence shown here is derived from an EMBL/GenBank/DDBJ whole genome shotgun (WGS) entry which is preliminary data.</text>
</comment>
<keyword evidence="1" id="KW-1133">Transmembrane helix</keyword>
<evidence type="ECO:0000256" key="1">
    <source>
        <dbReference type="SAM" id="Phobius"/>
    </source>
</evidence>
<dbReference type="Pfam" id="PF13430">
    <property type="entry name" value="DUF4112"/>
    <property type="match status" value="1"/>
</dbReference>
<dbReference type="AlphaFoldDB" id="A0A9W7Y640"/>
<dbReference type="Proteomes" id="UP001143981">
    <property type="component" value="Unassembled WGS sequence"/>
</dbReference>
<dbReference type="OrthoDB" id="2103474at2759"/>
<keyword evidence="1" id="KW-0472">Membrane</keyword>
<reference evidence="2" key="1">
    <citation type="submission" date="2022-07" db="EMBL/GenBank/DDBJ databases">
        <title>Phylogenomic reconstructions and comparative analyses of Kickxellomycotina fungi.</title>
        <authorList>
            <person name="Reynolds N.K."/>
            <person name="Stajich J.E."/>
            <person name="Barry K."/>
            <person name="Grigoriev I.V."/>
            <person name="Crous P."/>
            <person name="Smith M.E."/>
        </authorList>
    </citation>
    <scope>NUCLEOTIDE SEQUENCE</scope>
    <source>
        <strain evidence="2">BCRC 34381</strain>
    </source>
</reference>
<sequence>MAHSQLDRRNMYVYRQLSQEQATRLVSARAAILQEEGTCTGLLLLTEREYCLLVPLLNPLVIAQNRRRLKELCKVADVSKKGRQKMVRNLWLQSCMGFVPIVNVVFARKFKCNTRNLAILEAQMQMEEDEILFRHSDGTAGEGALPTHISKMFSRCPVYRRAEAPSSRRESAALSVYYSATASLADLGQSHCAASTGSAGSSLDCRLSSTATLADAKAMAA</sequence>
<organism evidence="2 3">
    <name type="scientific">Coemansia biformis</name>
    <dbReference type="NCBI Taxonomy" id="1286918"/>
    <lineage>
        <taxon>Eukaryota</taxon>
        <taxon>Fungi</taxon>
        <taxon>Fungi incertae sedis</taxon>
        <taxon>Zoopagomycota</taxon>
        <taxon>Kickxellomycotina</taxon>
        <taxon>Kickxellomycetes</taxon>
        <taxon>Kickxellales</taxon>
        <taxon>Kickxellaceae</taxon>
        <taxon>Coemansia</taxon>
    </lineage>
</organism>
<dbReference type="EMBL" id="JANBOI010002150">
    <property type="protein sequence ID" value="KAJ1724140.1"/>
    <property type="molecule type" value="Genomic_DNA"/>
</dbReference>
<name>A0A9W7Y640_9FUNG</name>
<proteinExistence type="predicted"/>
<keyword evidence="1" id="KW-0812">Transmembrane</keyword>
<feature type="transmembrane region" description="Helical" evidence="1">
    <location>
        <begin position="90"/>
        <end position="107"/>
    </location>
</feature>
<dbReference type="InterPro" id="IPR025187">
    <property type="entry name" value="DUF4112"/>
</dbReference>
<keyword evidence="3" id="KW-1185">Reference proteome</keyword>
<protein>
    <submittedName>
        <fullName evidence="2">Uncharacterized protein</fullName>
    </submittedName>
</protein>
<accession>A0A9W7Y640</accession>
<gene>
    <name evidence="2" type="ORF">LPJ61_005770</name>
</gene>